<dbReference type="CDD" id="cd03801">
    <property type="entry name" value="GT4_PimA-like"/>
    <property type="match status" value="1"/>
</dbReference>
<gene>
    <name evidence="2" type="ORF">NC998_08690</name>
</gene>
<reference evidence="2 3" key="1">
    <citation type="submission" date="2022-04" db="EMBL/GenBank/DDBJ databases">
        <title>Positive selection, recombination, and allopatry shape intraspecific diversity of widespread and dominant cyanobacteria.</title>
        <authorList>
            <person name="Wei J."/>
            <person name="Shu W."/>
            <person name="Hu C."/>
        </authorList>
    </citation>
    <scope>NUCLEOTIDE SEQUENCE [LARGE SCALE GENOMIC DNA]</scope>
    <source>
        <strain evidence="2 3">GB2-A4</strain>
    </source>
</reference>
<proteinExistence type="predicted"/>
<dbReference type="Gene3D" id="3.40.50.2000">
    <property type="entry name" value="Glycogen Phosphorylase B"/>
    <property type="match status" value="2"/>
</dbReference>
<evidence type="ECO:0000259" key="1">
    <source>
        <dbReference type="Pfam" id="PF13439"/>
    </source>
</evidence>
<name>A0ABV0J5V4_9CYAN</name>
<dbReference type="InterPro" id="IPR028098">
    <property type="entry name" value="Glyco_trans_4-like_N"/>
</dbReference>
<sequence length="393" mass="44072">MSPQPAKNRQKISVITPDLSGGGVTRAYLLSQVLQKLDYDVEVVGFLFGPSIYPNPPIGLPVQAFPGCNYPRLLSPAKQLLDQVNGDIIYAVKPRPTSFGMALLKQLFSKRPVVLDIDDWELSWYGGDKWAYRPTVKQLARDVLKPEGALRQPEHPLYLKWSENLVSRANAITVDTQFLQNRFGGIYLPNGKDTALFNPKKYDPETSRERYGLAGYRVLMFPGTPRPHKGLEDVLLALEMLNEPDLRLVMVGGRRPDDYDRQLVERWGQWIIQLPRYPVEQMPEIVAAAHVVVVPQRDTPTAKAQFPLKLTDGMAMAKPILSTKVGDIPTILAGVGYLVEPNSPEQIAEQLRAIFQDWESACQLGLKARQKCVEHYSTDAMASTLEKLLGQLK</sequence>
<dbReference type="PANTHER" id="PTHR12526">
    <property type="entry name" value="GLYCOSYLTRANSFERASE"/>
    <property type="match status" value="1"/>
</dbReference>
<evidence type="ECO:0000313" key="2">
    <source>
        <dbReference type="EMBL" id="MEP0817172.1"/>
    </source>
</evidence>
<dbReference type="Pfam" id="PF13439">
    <property type="entry name" value="Glyco_transf_4"/>
    <property type="match status" value="1"/>
</dbReference>
<dbReference type="Pfam" id="PF13692">
    <property type="entry name" value="Glyco_trans_1_4"/>
    <property type="match status" value="1"/>
</dbReference>
<feature type="domain" description="Glycosyltransferase subfamily 4-like N-terminal" evidence="1">
    <location>
        <begin position="21"/>
        <end position="183"/>
    </location>
</feature>
<evidence type="ECO:0000313" key="3">
    <source>
        <dbReference type="Proteomes" id="UP001464891"/>
    </source>
</evidence>
<accession>A0ABV0J5V4</accession>
<comment type="caution">
    <text evidence="2">The sequence shown here is derived from an EMBL/GenBank/DDBJ whole genome shotgun (WGS) entry which is preliminary data.</text>
</comment>
<dbReference type="PANTHER" id="PTHR12526:SF637">
    <property type="entry name" value="GLYCOSYLTRANSFERASE EPSF-RELATED"/>
    <property type="match status" value="1"/>
</dbReference>
<dbReference type="SUPFAM" id="SSF53756">
    <property type="entry name" value="UDP-Glycosyltransferase/glycogen phosphorylase"/>
    <property type="match status" value="1"/>
</dbReference>
<dbReference type="RefSeq" id="WP_199299136.1">
    <property type="nucleotide sequence ID" value="NZ_JAMPKM010000004.1"/>
</dbReference>
<dbReference type="Proteomes" id="UP001464891">
    <property type="component" value="Unassembled WGS sequence"/>
</dbReference>
<keyword evidence="3" id="KW-1185">Reference proteome</keyword>
<protein>
    <submittedName>
        <fullName evidence="2">Glycosyltransferase family 4 protein</fullName>
    </submittedName>
</protein>
<dbReference type="EMBL" id="JAMPKM010000004">
    <property type="protein sequence ID" value="MEP0817172.1"/>
    <property type="molecule type" value="Genomic_DNA"/>
</dbReference>
<organism evidence="2 3">
    <name type="scientific">Trichocoleus desertorum GB2-A4</name>
    <dbReference type="NCBI Taxonomy" id="2933944"/>
    <lineage>
        <taxon>Bacteria</taxon>
        <taxon>Bacillati</taxon>
        <taxon>Cyanobacteriota</taxon>
        <taxon>Cyanophyceae</taxon>
        <taxon>Leptolyngbyales</taxon>
        <taxon>Trichocoleusaceae</taxon>
        <taxon>Trichocoleus</taxon>
    </lineage>
</organism>